<dbReference type="PANTHER" id="PTHR33371">
    <property type="entry name" value="INTERMEMBRANE PHOSPHOLIPID TRANSPORT SYSTEM BINDING PROTEIN MLAD-RELATED"/>
    <property type="match status" value="1"/>
</dbReference>
<dbReference type="Pfam" id="PF11887">
    <property type="entry name" value="Mce4_CUP1"/>
    <property type="match status" value="1"/>
</dbReference>
<gene>
    <name evidence="3" type="ORF">EWH70_09265</name>
</gene>
<evidence type="ECO:0000313" key="4">
    <source>
        <dbReference type="Proteomes" id="UP000292003"/>
    </source>
</evidence>
<dbReference type="InterPro" id="IPR003399">
    <property type="entry name" value="Mce/MlaD"/>
</dbReference>
<name>A0A4Q7JB28_9PSEU</name>
<accession>A0A4Q7JB28</accession>
<dbReference type="PANTHER" id="PTHR33371:SF16">
    <property type="entry name" value="MCE-FAMILY PROTEIN MCE3F"/>
    <property type="match status" value="1"/>
</dbReference>
<dbReference type="OrthoDB" id="4741753at2"/>
<evidence type="ECO:0000313" key="3">
    <source>
        <dbReference type="EMBL" id="RZQ64172.1"/>
    </source>
</evidence>
<dbReference type="EMBL" id="SFCC01000004">
    <property type="protein sequence ID" value="RZQ64172.1"/>
    <property type="molecule type" value="Genomic_DNA"/>
</dbReference>
<dbReference type="InterPro" id="IPR005693">
    <property type="entry name" value="Mce"/>
</dbReference>
<feature type="domain" description="Mce/MlaD" evidence="1">
    <location>
        <begin position="39"/>
        <end position="114"/>
    </location>
</feature>
<dbReference type="RefSeq" id="WP_130474885.1">
    <property type="nucleotide sequence ID" value="NZ_SFCC01000004.1"/>
</dbReference>
<feature type="domain" description="Mammalian cell entry C-terminal" evidence="2">
    <location>
        <begin position="122"/>
        <end position="282"/>
    </location>
</feature>
<dbReference type="AlphaFoldDB" id="A0A4Q7JB28"/>
<protein>
    <submittedName>
        <fullName evidence="3">MCE family protein</fullName>
    </submittedName>
</protein>
<evidence type="ECO:0000259" key="2">
    <source>
        <dbReference type="Pfam" id="PF11887"/>
    </source>
</evidence>
<comment type="caution">
    <text evidence="3">The sequence shown here is derived from an EMBL/GenBank/DDBJ whole genome shotgun (WGS) entry which is preliminary data.</text>
</comment>
<evidence type="ECO:0000259" key="1">
    <source>
        <dbReference type="Pfam" id="PF02470"/>
    </source>
</evidence>
<dbReference type="InterPro" id="IPR052336">
    <property type="entry name" value="MlaD_Phospholipid_Transporter"/>
</dbReference>
<dbReference type="Pfam" id="PF02470">
    <property type="entry name" value="MlaD"/>
    <property type="match status" value="1"/>
</dbReference>
<organism evidence="3 4">
    <name type="scientific">Amycolatopsis suaedae</name>
    <dbReference type="NCBI Taxonomy" id="2510978"/>
    <lineage>
        <taxon>Bacteria</taxon>
        <taxon>Bacillati</taxon>
        <taxon>Actinomycetota</taxon>
        <taxon>Actinomycetes</taxon>
        <taxon>Pseudonocardiales</taxon>
        <taxon>Pseudonocardiaceae</taxon>
        <taxon>Amycolatopsis</taxon>
    </lineage>
</organism>
<dbReference type="GO" id="GO:0005576">
    <property type="term" value="C:extracellular region"/>
    <property type="evidence" value="ECO:0007669"/>
    <property type="project" value="TreeGrafter"/>
</dbReference>
<dbReference type="Proteomes" id="UP000292003">
    <property type="component" value="Unassembled WGS sequence"/>
</dbReference>
<dbReference type="InterPro" id="IPR024516">
    <property type="entry name" value="Mce_C"/>
</dbReference>
<proteinExistence type="predicted"/>
<dbReference type="NCBIfam" id="TIGR00996">
    <property type="entry name" value="Mtu_fam_mce"/>
    <property type="match status" value="1"/>
</dbReference>
<keyword evidence="4" id="KW-1185">Reference proteome</keyword>
<reference evidence="3 4" key="1">
    <citation type="submission" date="2019-02" db="EMBL/GenBank/DDBJ databases">
        <title>Draft genome sequence of Amycolatopsis sp. 8-3EHSu isolated from roots of Suaeda maritima.</title>
        <authorList>
            <person name="Duangmal K."/>
            <person name="Chantavorakit T."/>
        </authorList>
    </citation>
    <scope>NUCLEOTIDE SEQUENCE [LARGE SCALE GENOMIC DNA]</scope>
    <source>
        <strain evidence="3 4">8-3EHSu</strain>
    </source>
</reference>
<sequence>MLVRRTKLQLTAFFLIAVVSVVYALFRFTDIDRVFGAGGYTVRLELASSGGIFSNAEVTYRGYNVGRVGDLRLTERGLEVDLNIEPDTPRIPADLQALVVNRSAVGEQFVDLRPVSEDGPYLEQDSVIPVNRSSTPVPTEQVIGDLDSLASSVPTDALRTVVDESYNAFNGTGGDLQNLMDTAREFTRAAQQNLPQTVTLLEQGGKVLETQNELSGSFKSFSGDLAKLSQTLKDTDPDLRRLIGITPQVATQISEVVAETGPALGALTANLLTTSNLLVTRLDGLEQGLVTYPLLSVGAHTVAPGDGTAHLGLALNLFDPPSCTKGYRSYSEFRTGNRPEDLTPREPMTDAYCAEPKGSPISVRGAQNAPYNGVPTVPSQEEVDANSGRSAEELAYLRATRGGVPGVGGAPGLTILSPGQLLGLAG</sequence>